<feature type="region of interest" description="Disordered" evidence="2">
    <location>
        <begin position="293"/>
        <end position="362"/>
    </location>
</feature>
<keyword evidence="4" id="KW-1185">Reference proteome</keyword>
<sequence length="1512" mass="167966">MESFDSSSLSTEFSEWLYWRVNPPVLTGEIEAFSETMKRDYCERIGDIVNTGYSPLHDGYCLTDNERGDTYEFPATLPAAVFDDVAIPDDVIQHGNGLTNLSRLHFDEEKNGKLLEQIALNFSRTDKVDSGGIVSDKRQHNQGCRCFSCMSPTSGSGAVSAHSPKIVDCGHIDYIYPPTKYTSSQLHCSADGIPRCSIRACTDSNNEVFVATSYDLCESVNKDYEEYKSATYPHTSFTKECYCEATPTGSFPELTCRRCRRADCLFFHRWWCSVDWACADHQYLPTMGNLSSQQAEKKGKGSPAQHQIGQVEAKASPSKFRRGKDLTSKKSVESSAAVIKQEVSKTKKPPDDDVKPQVHVPSQTSATAVARYLSAEPCKASKVLASVSNFHATVDTTPSTESSVSSSQYVDTVSHLATPDEHATDDNTVSEVESLLDVPMPEDASVVPGTLNNETDLNVESKLEEVSESTTPVAVQSYPGTPDDQLEVYHALSEEQQSRYHSMNNVEDIKTCIPYGYGSLGRRETVIYSTPKDGYSANTRSSMEVSTGSLTSAFTVTQHKKIILPPHKFSTPPAAGSAKRDFSNSEEVLRPASLFTNSESRLSTSRRFSSQGDVPPLDGNVLRKVASLTLDKATLESKVKRPKFVPEKLDFSLYEKFEGQMLINWFCSAFPDVHYLHSKLNKQDLKILGAQFCTHLLAAGVLRQIEDENVPLEVLFRPDLMYYWTYLEAQTANTPSPGRLSTNLWPPFPAETTEQRSKISSIEEINEDFQHISMGLKSGNKDDLQKLQKEENCGLQENIIIDYEFKIAKLRQEVEKYQTLAGIQELTRQARDLNGEGLTFTSSLVQTDMPSLNTLSTQTERQTCISESVSIQTNAEKSELITTEAQTERLMEDISVEVQTDFEPITVGISLPLFVATTISTSSSKITNSSPEIPLPLPPPVSGISFPPPPPVSGIPPPPPPPVSGIPPPPSGIPPPPPPPPVSGIPPPPPPPPVSGIPPPPPPPPVSGIPPPPPPCFGVPPRLPGMGPSAPPPPLSGSGPAPFPAPPTGGWYGAYSVGRKPPVTPTVPMKPLYWTRIQVPVQESELDGSRNQKSCFWEILEEIGPENWDEFTGLFSRQVREKKTSTKTKNLKAKSKQVAKLLDQKRSQNVGILISSLHLEISDVENAVYNFDTSVVDADTLQAIYEVRPSADEIEQIKNHVTTKPDIPLDKPEQFLYELAQIPVFADRVACIMFQATFVESIGSIENKLNNLKMTCTFLITSPRIKQVFAIILALGNYMNGGNRTRGQADGFGLEILPKLRDVKSKDNSMTLLHYVVQVYVHKYQKDVGADKATFPLPEPSDVERAGNINFEDLSSDIEKLKTQISSCEQKMQKVLEFSGEEQQQPFKDRMSEFLKKAYKDHQEQEENLEDCKTKFIELKTFFKWQPKSKNSSEWPKEFFQPWVPFTGDFKDMWKKEMQHKAKLELQQARQKVKEMKEERKAKVNKMKHTPTGLKAKLAKKGMILKETNSDT</sequence>
<proteinExistence type="inferred from homology"/>
<dbReference type="Gene3D" id="1.20.58.2220">
    <property type="entry name" value="Formin, FH2 domain"/>
    <property type="match status" value="1"/>
</dbReference>
<evidence type="ECO:0000313" key="5">
    <source>
        <dbReference type="RefSeq" id="XP_022247825.1"/>
    </source>
</evidence>
<dbReference type="RefSeq" id="XP_022247825.1">
    <property type="nucleotide sequence ID" value="XM_022392117.1"/>
</dbReference>
<feature type="compositionally biased region" description="Basic and acidic residues" evidence="2">
    <location>
        <begin position="323"/>
        <end position="332"/>
    </location>
</feature>
<name>A0ABM1SW19_LIMPO</name>
<feature type="domain" description="FH2" evidence="3">
    <location>
        <begin position="1059"/>
        <end position="1476"/>
    </location>
</feature>
<dbReference type="Pfam" id="PF02181">
    <property type="entry name" value="FH2"/>
    <property type="match status" value="1"/>
</dbReference>
<dbReference type="PRINTS" id="PR01217">
    <property type="entry name" value="PRICHEXTENSN"/>
</dbReference>
<gene>
    <name evidence="5" type="primary">LOC106464415</name>
</gene>
<feature type="compositionally biased region" description="Basic and acidic residues" evidence="2">
    <location>
        <begin position="1473"/>
        <end position="1482"/>
    </location>
</feature>
<dbReference type="InterPro" id="IPR015425">
    <property type="entry name" value="FH2_Formin"/>
</dbReference>
<reference evidence="5" key="1">
    <citation type="submission" date="2025-08" db="UniProtKB">
        <authorList>
            <consortium name="RefSeq"/>
        </authorList>
    </citation>
    <scope>IDENTIFICATION</scope>
    <source>
        <tissue evidence="5">Muscle</tissue>
    </source>
</reference>
<dbReference type="PROSITE" id="PS51444">
    <property type="entry name" value="FH2"/>
    <property type="match status" value="1"/>
</dbReference>
<evidence type="ECO:0000256" key="1">
    <source>
        <dbReference type="ARBA" id="ARBA00005271"/>
    </source>
</evidence>
<accession>A0ABM1SW19</accession>
<feature type="region of interest" description="Disordered" evidence="2">
    <location>
        <begin position="1473"/>
        <end position="1493"/>
    </location>
</feature>
<evidence type="ECO:0000313" key="4">
    <source>
        <dbReference type="Proteomes" id="UP000694941"/>
    </source>
</evidence>
<feature type="compositionally biased region" description="Basic and acidic residues" evidence="2">
    <location>
        <begin position="342"/>
        <end position="356"/>
    </location>
</feature>
<comment type="similarity">
    <text evidence="1">Belongs to the formin homology family. Cappuccino subfamily.</text>
</comment>
<feature type="region of interest" description="Disordered" evidence="2">
    <location>
        <begin position="922"/>
        <end position="1042"/>
    </location>
</feature>
<dbReference type="Proteomes" id="UP000694941">
    <property type="component" value="Unplaced"/>
</dbReference>
<dbReference type="PANTHER" id="PTHR45920">
    <property type="entry name" value="FORMIN HOMOLOGY 2 DOMAIN CONTAINING, ISOFORM I"/>
    <property type="match status" value="1"/>
</dbReference>
<dbReference type="PANTHER" id="PTHR45920:SF7">
    <property type="entry name" value="FORMIN-G"/>
    <property type="match status" value="1"/>
</dbReference>
<feature type="compositionally biased region" description="Pro residues" evidence="2">
    <location>
        <begin position="933"/>
        <end position="1042"/>
    </location>
</feature>
<evidence type="ECO:0000259" key="3">
    <source>
        <dbReference type="PROSITE" id="PS51444"/>
    </source>
</evidence>
<dbReference type="InterPro" id="IPR042201">
    <property type="entry name" value="FH2_Formin_sf"/>
</dbReference>
<protein>
    <submittedName>
        <fullName evidence="5">Protein cappuccino-like</fullName>
    </submittedName>
</protein>
<dbReference type="SUPFAM" id="SSF101447">
    <property type="entry name" value="Formin homology 2 domain (FH2 domain)"/>
    <property type="match status" value="1"/>
</dbReference>
<evidence type="ECO:0000256" key="2">
    <source>
        <dbReference type="SAM" id="MobiDB-lite"/>
    </source>
</evidence>
<dbReference type="GeneID" id="106464415"/>
<dbReference type="SMART" id="SM00498">
    <property type="entry name" value="FH2"/>
    <property type="match status" value="1"/>
</dbReference>
<organism evidence="4 5">
    <name type="scientific">Limulus polyphemus</name>
    <name type="common">Atlantic horseshoe crab</name>
    <dbReference type="NCBI Taxonomy" id="6850"/>
    <lineage>
        <taxon>Eukaryota</taxon>
        <taxon>Metazoa</taxon>
        <taxon>Ecdysozoa</taxon>
        <taxon>Arthropoda</taxon>
        <taxon>Chelicerata</taxon>
        <taxon>Merostomata</taxon>
        <taxon>Xiphosura</taxon>
        <taxon>Limulidae</taxon>
        <taxon>Limulus</taxon>
    </lineage>
</organism>